<evidence type="ECO:0000313" key="2">
    <source>
        <dbReference type="EMBL" id="CAG9290796.1"/>
    </source>
</evidence>
<dbReference type="Proteomes" id="UP000836788">
    <property type="component" value="Chromosome 5"/>
</dbReference>
<feature type="domain" description="Glyoxalase/fosfomycin resistance/dioxygenase" evidence="1">
    <location>
        <begin position="68"/>
        <end position="139"/>
    </location>
</feature>
<dbReference type="CDD" id="cd07262">
    <property type="entry name" value="VOC_like"/>
    <property type="match status" value="1"/>
</dbReference>
<dbReference type="PANTHER" id="PTHR35006">
    <property type="entry name" value="GLYOXALASE FAMILY PROTEIN (AFU_ORTHOLOGUE AFUA_5G14830)"/>
    <property type="match status" value="1"/>
</dbReference>
<evidence type="ECO:0000259" key="1">
    <source>
        <dbReference type="Pfam" id="PF00903"/>
    </source>
</evidence>
<dbReference type="SUPFAM" id="SSF54593">
    <property type="entry name" value="Glyoxalase/Bleomycin resistance protein/Dihydroxybiphenyl dioxygenase"/>
    <property type="match status" value="1"/>
</dbReference>
<dbReference type="Gene3D" id="3.10.180.10">
    <property type="entry name" value="2,3-Dihydroxybiphenyl 1,2-Dioxygenase, domain 1"/>
    <property type="match status" value="1"/>
</dbReference>
<sequence>MSVISHISIGSTKEKFGEMVRFYDSVMTTVGAKRQMVYSTDGERLDVQGGCDPEKLAAIAYGKYWPEIWIQLPHDKKEATVGNGAHISFACRNSSHVQHVYDTAITNGGTCNGKPGPRKEYSDKYYGAFFLDPCGNKLEATFFDLGLWNYCGIL</sequence>
<organism evidence="2">
    <name type="scientific">Phaeodactylum tricornutum</name>
    <name type="common">Diatom</name>
    <dbReference type="NCBI Taxonomy" id="2850"/>
    <lineage>
        <taxon>Eukaryota</taxon>
        <taxon>Sar</taxon>
        <taxon>Stramenopiles</taxon>
        <taxon>Ochrophyta</taxon>
        <taxon>Bacillariophyta</taxon>
        <taxon>Bacillariophyceae</taxon>
        <taxon>Bacillariophycidae</taxon>
        <taxon>Naviculales</taxon>
        <taxon>Phaeodactylaceae</taxon>
        <taxon>Phaeodactylum</taxon>
    </lineage>
</organism>
<dbReference type="PANTHER" id="PTHR35006:SF4">
    <property type="entry name" value="BLR7706 PROTEIN"/>
    <property type="match status" value="1"/>
</dbReference>
<protein>
    <recommendedName>
        <fullName evidence="1">Glyoxalase/fosfomycin resistance/dioxygenase domain-containing protein</fullName>
    </recommendedName>
</protein>
<reference evidence="2" key="1">
    <citation type="submission" date="2022-02" db="EMBL/GenBank/DDBJ databases">
        <authorList>
            <person name="Giguere J D."/>
        </authorList>
    </citation>
    <scope>NUCLEOTIDE SEQUENCE</scope>
    <source>
        <strain evidence="2">CCAP 1055/1</strain>
    </source>
</reference>
<dbReference type="Pfam" id="PF00903">
    <property type="entry name" value="Glyoxalase"/>
    <property type="match status" value="1"/>
</dbReference>
<name>A0A8J9X916_PHATR</name>
<accession>A0A8J9X916</accession>
<dbReference type="EMBL" id="OU594946">
    <property type="protein sequence ID" value="CAG9290796.1"/>
    <property type="molecule type" value="Genomic_DNA"/>
</dbReference>
<gene>
    <name evidence="2" type="ORF">PTTT1_LOCUS45923</name>
</gene>
<dbReference type="InterPro" id="IPR029068">
    <property type="entry name" value="Glyas_Bleomycin-R_OHBP_Dase"/>
</dbReference>
<dbReference type="InterPro" id="IPR004360">
    <property type="entry name" value="Glyas_Fos-R_dOase_dom"/>
</dbReference>
<proteinExistence type="predicted"/>
<dbReference type="AlphaFoldDB" id="A0A8J9X916"/>